<dbReference type="Proteomes" id="UP000280834">
    <property type="component" value="Unassembled WGS sequence"/>
</dbReference>
<protein>
    <recommendedName>
        <fullName evidence="1">DNA topoisomerase</fullName>
        <ecNumber evidence="1">5.6.2.1</ecNumber>
    </recommendedName>
</protein>
<reference evidence="4" key="1">
    <citation type="submission" date="2017-02" db="UniProtKB">
        <authorList>
            <consortium name="WormBaseParasite"/>
        </authorList>
    </citation>
    <scope>IDENTIFICATION</scope>
</reference>
<evidence type="ECO:0000313" key="3">
    <source>
        <dbReference type="Proteomes" id="UP000280834"/>
    </source>
</evidence>
<dbReference type="PANTHER" id="PTHR11390:SF20">
    <property type="entry name" value="DNA TOPOISOMERASE 3-BETA-1"/>
    <property type="match status" value="1"/>
</dbReference>
<evidence type="ECO:0000313" key="4">
    <source>
        <dbReference type="WBParaSite" id="BTMF_0001660001-mRNA-1"/>
    </source>
</evidence>
<evidence type="ECO:0000256" key="1">
    <source>
        <dbReference type="RuleBase" id="RU362092"/>
    </source>
</evidence>
<gene>
    <name evidence="2" type="ORF">BTMF_LOCUS14576</name>
</gene>
<comment type="similarity">
    <text evidence="1">Belongs to the type IA topoisomerase family.</text>
</comment>
<dbReference type="SUPFAM" id="SSF56712">
    <property type="entry name" value="Prokaryotic type I DNA topoisomerase"/>
    <property type="match status" value="1"/>
</dbReference>
<dbReference type="GO" id="GO:0003677">
    <property type="term" value="F:DNA binding"/>
    <property type="evidence" value="ECO:0007669"/>
    <property type="project" value="UniProtKB-KW"/>
</dbReference>
<comment type="function">
    <text evidence="1">Introduces a single-strand break via transesterification at a target site in duplex DNA. Releases the supercoiling and torsional tension of DNA introduced during the DNA replication and transcription by transiently cleaving and rejoining one strand of the DNA duplex. The scissile phosphodiester is attacked by the catalytic tyrosine of the enzyme, resulting in the formation of a DNA-(5'-phosphotyrosyl)-enzyme intermediate and the expulsion of a 3'-OH DNA strand.</text>
</comment>
<keyword evidence="1" id="KW-0238">DNA-binding</keyword>
<dbReference type="EMBL" id="UZAG01021350">
    <property type="protein sequence ID" value="VDO50098.1"/>
    <property type="molecule type" value="Genomic_DNA"/>
</dbReference>
<accession>A0A0R3R990</accession>
<dbReference type="GO" id="GO:0003917">
    <property type="term" value="F:DNA topoisomerase type I (single strand cut, ATP-independent) activity"/>
    <property type="evidence" value="ECO:0007669"/>
    <property type="project" value="UniProtKB-EC"/>
</dbReference>
<keyword evidence="3" id="KW-1185">Reference proteome</keyword>
<evidence type="ECO:0000313" key="2">
    <source>
        <dbReference type="EMBL" id="VDO50098.1"/>
    </source>
</evidence>
<dbReference type="InterPro" id="IPR023405">
    <property type="entry name" value="Topo_IA_core_domain"/>
</dbReference>
<reference evidence="2 3" key="2">
    <citation type="submission" date="2018-11" db="EMBL/GenBank/DDBJ databases">
        <authorList>
            <consortium name="Pathogen Informatics"/>
        </authorList>
    </citation>
    <scope>NUCLEOTIDE SEQUENCE [LARGE SCALE GENOMIC DNA]</scope>
</reference>
<dbReference type="EC" id="5.6.2.1" evidence="1"/>
<dbReference type="Gene3D" id="3.40.50.140">
    <property type="match status" value="1"/>
</dbReference>
<dbReference type="WBParaSite" id="BTMF_0001660001-mRNA-1">
    <property type="protein sequence ID" value="BTMF_0001660001-mRNA-1"/>
    <property type="gene ID" value="BTMF_0001660001"/>
</dbReference>
<keyword evidence="1" id="KW-0413">Isomerase</keyword>
<dbReference type="GO" id="GO:0005634">
    <property type="term" value="C:nucleus"/>
    <property type="evidence" value="ECO:0007669"/>
    <property type="project" value="TreeGrafter"/>
</dbReference>
<dbReference type="PANTHER" id="PTHR11390">
    <property type="entry name" value="PROKARYOTIC DNA TOPOISOMERASE"/>
    <property type="match status" value="1"/>
</dbReference>
<proteinExistence type="inferred from homology"/>
<dbReference type="GO" id="GO:0006310">
    <property type="term" value="P:DNA recombination"/>
    <property type="evidence" value="ECO:0007669"/>
    <property type="project" value="TreeGrafter"/>
</dbReference>
<sequence length="123" mass="13898">MGRRKKREVDMAPLTVMMVAEKPMLAESIAKILADGKVEKRKGWNNVCSVSEYCGQFQGQSAIFKVTSTCGHIMSLDFPPKMNNWEKVDPVMLFSSSTAKKEANPKMRMNELSMSLEILCKNY</sequence>
<dbReference type="GO" id="GO:0006265">
    <property type="term" value="P:DNA topological change"/>
    <property type="evidence" value="ECO:0007669"/>
    <property type="project" value="InterPro"/>
</dbReference>
<dbReference type="GO" id="GO:0006281">
    <property type="term" value="P:DNA repair"/>
    <property type="evidence" value="ECO:0007669"/>
    <property type="project" value="TreeGrafter"/>
</dbReference>
<dbReference type="STRING" id="42155.A0A0R3R990"/>
<name>A0A0R3R990_9BILA</name>
<dbReference type="AlphaFoldDB" id="A0A0R3R990"/>
<dbReference type="InterPro" id="IPR000380">
    <property type="entry name" value="Topo_IA"/>
</dbReference>
<comment type="catalytic activity">
    <reaction evidence="1">
        <text>ATP-independent breakage of single-stranded DNA, followed by passage and rejoining.</text>
        <dbReference type="EC" id="5.6.2.1"/>
    </reaction>
</comment>
<organism evidence="4">
    <name type="scientific">Brugia timori</name>
    <dbReference type="NCBI Taxonomy" id="42155"/>
    <lineage>
        <taxon>Eukaryota</taxon>
        <taxon>Metazoa</taxon>
        <taxon>Ecdysozoa</taxon>
        <taxon>Nematoda</taxon>
        <taxon>Chromadorea</taxon>
        <taxon>Rhabditida</taxon>
        <taxon>Spirurina</taxon>
        <taxon>Spiruromorpha</taxon>
        <taxon>Filarioidea</taxon>
        <taxon>Onchocercidae</taxon>
        <taxon>Brugia</taxon>
    </lineage>
</organism>
<keyword evidence="1" id="KW-0799">Topoisomerase</keyword>